<dbReference type="GO" id="GO:0005737">
    <property type="term" value="C:cytoplasm"/>
    <property type="evidence" value="ECO:0007669"/>
    <property type="project" value="UniProtKB-SubCell"/>
</dbReference>
<feature type="domain" description="N-acetylmuramoyl-L-alanine amidase" evidence="13">
    <location>
        <begin position="17"/>
        <end position="165"/>
    </location>
</feature>
<keyword evidence="6" id="KW-0963">Cytoplasm</keyword>
<evidence type="ECO:0000256" key="12">
    <source>
        <dbReference type="ARBA" id="ARBA00042615"/>
    </source>
</evidence>
<keyword evidence="7" id="KW-0479">Metal-binding</keyword>
<dbReference type="CDD" id="cd06583">
    <property type="entry name" value="PGRP"/>
    <property type="match status" value="1"/>
</dbReference>
<evidence type="ECO:0000259" key="13">
    <source>
        <dbReference type="SMART" id="SM00644"/>
    </source>
</evidence>
<gene>
    <name evidence="14" type="primary">ampD</name>
    <name evidence="14" type="ORF">SKTS_28040</name>
</gene>
<dbReference type="InterPro" id="IPR002502">
    <property type="entry name" value="Amidase_domain"/>
</dbReference>
<dbReference type="GO" id="GO:0071555">
    <property type="term" value="P:cell wall organization"/>
    <property type="evidence" value="ECO:0007669"/>
    <property type="project" value="UniProtKB-KW"/>
</dbReference>
<evidence type="ECO:0000256" key="1">
    <source>
        <dbReference type="ARBA" id="ARBA00001561"/>
    </source>
</evidence>
<keyword evidence="8" id="KW-0378">Hydrolase</keyword>
<dbReference type="GO" id="GO:0008745">
    <property type="term" value="F:N-acetylmuramoyl-L-alanine amidase activity"/>
    <property type="evidence" value="ECO:0007669"/>
    <property type="project" value="UniProtKB-EC"/>
</dbReference>
<proteinExistence type="inferred from homology"/>
<organism evidence="14 15">
    <name type="scientific">Sulfurimicrobium lacus</name>
    <dbReference type="NCBI Taxonomy" id="2715678"/>
    <lineage>
        <taxon>Bacteria</taxon>
        <taxon>Pseudomonadati</taxon>
        <taxon>Pseudomonadota</taxon>
        <taxon>Betaproteobacteria</taxon>
        <taxon>Nitrosomonadales</taxon>
        <taxon>Sulfuricellaceae</taxon>
        <taxon>Sulfurimicrobium</taxon>
    </lineage>
</organism>
<dbReference type="Gene3D" id="3.40.80.10">
    <property type="entry name" value="Peptidoglycan recognition protein-like"/>
    <property type="match status" value="1"/>
</dbReference>
<evidence type="ECO:0000256" key="11">
    <source>
        <dbReference type="ARBA" id="ARBA00039257"/>
    </source>
</evidence>
<reference evidence="15" key="1">
    <citation type="submission" date="2020-03" db="EMBL/GenBank/DDBJ databases">
        <title>Complete genome sequence of sulfur-oxidizing bacterium skT11.</title>
        <authorList>
            <person name="Kanda M."/>
            <person name="Kojima H."/>
            <person name="Fukui M."/>
        </authorList>
    </citation>
    <scope>NUCLEOTIDE SEQUENCE [LARGE SCALE GENOMIC DNA]</scope>
    <source>
        <strain evidence="15">skT11</strain>
    </source>
</reference>
<evidence type="ECO:0000256" key="7">
    <source>
        <dbReference type="ARBA" id="ARBA00022723"/>
    </source>
</evidence>
<dbReference type="GO" id="GO:0009253">
    <property type="term" value="P:peptidoglycan catabolic process"/>
    <property type="evidence" value="ECO:0007669"/>
    <property type="project" value="InterPro"/>
</dbReference>
<dbReference type="EMBL" id="AP022853">
    <property type="protein sequence ID" value="BCB27918.1"/>
    <property type="molecule type" value="Genomic_DNA"/>
</dbReference>
<dbReference type="GO" id="GO:0046872">
    <property type="term" value="F:metal ion binding"/>
    <property type="evidence" value="ECO:0007669"/>
    <property type="project" value="UniProtKB-KW"/>
</dbReference>
<evidence type="ECO:0000313" key="15">
    <source>
        <dbReference type="Proteomes" id="UP000502260"/>
    </source>
</evidence>
<keyword evidence="15" id="KW-1185">Reference proteome</keyword>
<dbReference type="GO" id="GO:0009254">
    <property type="term" value="P:peptidoglycan turnover"/>
    <property type="evidence" value="ECO:0007669"/>
    <property type="project" value="TreeGrafter"/>
</dbReference>
<dbReference type="PANTHER" id="PTHR30417">
    <property type="entry name" value="N-ACETYLMURAMOYL-L-ALANINE AMIDASE AMID"/>
    <property type="match status" value="1"/>
</dbReference>
<dbReference type="KEGG" id="slac:SKTS_28040"/>
<comment type="subcellular location">
    <subcellularLocation>
        <location evidence="3">Cytoplasm</location>
    </subcellularLocation>
</comment>
<dbReference type="InterPro" id="IPR036505">
    <property type="entry name" value="Amidase/PGRP_sf"/>
</dbReference>
<evidence type="ECO:0000256" key="3">
    <source>
        <dbReference type="ARBA" id="ARBA00004496"/>
    </source>
</evidence>
<dbReference type="Proteomes" id="UP000502260">
    <property type="component" value="Chromosome"/>
</dbReference>
<sequence length="179" mass="20486">MEIDQSGFLKGVRFIPSPNFDERSPEEPVTLLVIHNISLPPREYGGNGVIEFFTNRLDPSAHEYYRMVADLKVSSHFFIRRDGEIIQFVNCNLRAWHAGLSTWKERERCNDFSIGIELEGSDMDAFEDVQYEKLAELTRALKQAYPIEDITGHSDIAPNRKTDPGPFFAWDRYLAAVGS</sequence>
<evidence type="ECO:0000256" key="10">
    <source>
        <dbReference type="ARBA" id="ARBA00023316"/>
    </source>
</evidence>
<name>A0A6F8VDX9_9PROT</name>
<evidence type="ECO:0000256" key="2">
    <source>
        <dbReference type="ARBA" id="ARBA00001947"/>
    </source>
</evidence>
<dbReference type="PANTHER" id="PTHR30417:SF4">
    <property type="entry name" value="1,6-ANHYDRO-N-ACETYLMURAMYL-L-ALANINE AMIDASE AMPD"/>
    <property type="match status" value="1"/>
</dbReference>
<dbReference type="InterPro" id="IPR051206">
    <property type="entry name" value="NAMLAA_amidase_2"/>
</dbReference>
<dbReference type="EC" id="3.5.1.28" evidence="5"/>
<dbReference type="NCBIfam" id="NF008758">
    <property type="entry name" value="PRK11789.1"/>
    <property type="match status" value="1"/>
</dbReference>
<accession>A0A6F8VDX9</accession>
<dbReference type="SUPFAM" id="SSF55846">
    <property type="entry name" value="N-acetylmuramoyl-L-alanine amidase-like"/>
    <property type="match status" value="1"/>
</dbReference>
<comment type="cofactor">
    <cofactor evidence="2">
        <name>Zn(2+)</name>
        <dbReference type="ChEBI" id="CHEBI:29105"/>
    </cofactor>
</comment>
<keyword evidence="9" id="KW-0862">Zinc</keyword>
<evidence type="ECO:0000256" key="5">
    <source>
        <dbReference type="ARBA" id="ARBA00011901"/>
    </source>
</evidence>
<protein>
    <recommendedName>
        <fullName evidence="11">1,6-anhydro-N-acetylmuramyl-L-alanine amidase AmpD</fullName>
        <ecNumber evidence="5">3.5.1.28</ecNumber>
    </recommendedName>
    <alternativeName>
        <fullName evidence="12">N-acetylmuramoyl-L-alanine amidase</fullName>
    </alternativeName>
</protein>
<keyword evidence="10" id="KW-0961">Cell wall biogenesis/degradation</keyword>
<evidence type="ECO:0000256" key="6">
    <source>
        <dbReference type="ARBA" id="ARBA00022490"/>
    </source>
</evidence>
<comment type="catalytic activity">
    <reaction evidence="1">
        <text>Hydrolyzes the link between N-acetylmuramoyl residues and L-amino acid residues in certain cell-wall glycopeptides.</text>
        <dbReference type="EC" id="3.5.1.28"/>
    </reaction>
</comment>
<dbReference type="SMART" id="SM00644">
    <property type="entry name" value="Ami_2"/>
    <property type="match status" value="1"/>
</dbReference>
<evidence type="ECO:0000313" key="14">
    <source>
        <dbReference type="EMBL" id="BCB27918.1"/>
    </source>
</evidence>
<evidence type="ECO:0000256" key="9">
    <source>
        <dbReference type="ARBA" id="ARBA00022833"/>
    </source>
</evidence>
<dbReference type="AlphaFoldDB" id="A0A6F8VDX9"/>
<evidence type="ECO:0000256" key="8">
    <source>
        <dbReference type="ARBA" id="ARBA00022801"/>
    </source>
</evidence>
<evidence type="ECO:0000256" key="4">
    <source>
        <dbReference type="ARBA" id="ARBA00007553"/>
    </source>
</evidence>
<comment type="similarity">
    <text evidence="4">Belongs to the N-acetylmuramoyl-L-alanine amidase 2 family.</text>
</comment>
<dbReference type="RefSeq" id="WP_173066415.1">
    <property type="nucleotide sequence ID" value="NZ_AP022853.1"/>
</dbReference>
<dbReference type="Pfam" id="PF01510">
    <property type="entry name" value="Amidase_2"/>
    <property type="match status" value="1"/>
</dbReference>